<name>A0ABT8RZQ6_9BURK</name>
<comment type="caution">
    <text evidence="1">The sequence shown here is derived from an EMBL/GenBank/DDBJ whole genome shotgun (WGS) entry which is preliminary data.</text>
</comment>
<sequence>MSSVIGFLLCLGFAWFAASAFLAGEPIAAAAFVLALLGTLHEMAREPK</sequence>
<gene>
    <name evidence="1" type="ORF">Q2T77_06495</name>
</gene>
<accession>A0ABT8RZQ6</accession>
<reference evidence="1" key="1">
    <citation type="submission" date="2023-06" db="EMBL/GenBank/DDBJ databases">
        <authorList>
            <person name="Jiang Y."/>
            <person name="Liu Q."/>
        </authorList>
    </citation>
    <scope>NUCLEOTIDE SEQUENCE</scope>
    <source>
        <strain evidence="1">CGMCC 1.12090</strain>
    </source>
</reference>
<organism evidence="1 2">
    <name type="scientific">Variovorax ginsengisoli</name>
    <dbReference type="NCBI Taxonomy" id="363844"/>
    <lineage>
        <taxon>Bacteria</taxon>
        <taxon>Pseudomonadati</taxon>
        <taxon>Pseudomonadota</taxon>
        <taxon>Betaproteobacteria</taxon>
        <taxon>Burkholderiales</taxon>
        <taxon>Comamonadaceae</taxon>
        <taxon>Variovorax</taxon>
    </lineage>
</organism>
<evidence type="ECO:0000313" key="1">
    <source>
        <dbReference type="EMBL" id="MDO1531930.1"/>
    </source>
</evidence>
<proteinExistence type="predicted"/>
<dbReference type="EMBL" id="JAUKVY010000003">
    <property type="protein sequence ID" value="MDO1531930.1"/>
    <property type="molecule type" value="Genomic_DNA"/>
</dbReference>
<keyword evidence="2" id="KW-1185">Reference proteome</keyword>
<dbReference type="Proteomes" id="UP001169027">
    <property type="component" value="Unassembled WGS sequence"/>
</dbReference>
<protein>
    <submittedName>
        <fullName evidence="1">Uncharacterized protein</fullName>
    </submittedName>
</protein>
<evidence type="ECO:0000313" key="2">
    <source>
        <dbReference type="Proteomes" id="UP001169027"/>
    </source>
</evidence>
<dbReference type="RefSeq" id="WP_301805609.1">
    <property type="nucleotide sequence ID" value="NZ_JAUJZH010000003.1"/>
</dbReference>